<dbReference type="Gene3D" id="2.30.39.10">
    <property type="entry name" value="Alpha-1-antitrypsin, domain 1"/>
    <property type="match status" value="1"/>
</dbReference>
<comment type="similarity">
    <text evidence="1 2">Belongs to the serpin family.</text>
</comment>
<dbReference type="Gene3D" id="3.30.497.10">
    <property type="entry name" value="Antithrombin, subunit I, domain 2"/>
    <property type="match status" value="1"/>
</dbReference>
<dbReference type="AlphaFoldDB" id="A0A1I7ZMF9"/>
<dbReference type="Pfam" id="PF00079">
    <property type="entry name" value="Serpin"/>
    <property type="match status" value="1"/>
</dbReference>
<protein>
    <submittedName>
        <fullName evidence="6">SERPIN domain-containing protein</fullName>
    </submittedName>
</protein>
<evidence type="ECO:0000313" key="6">
    <source>
        <dbReference type="WBParaSite" id="L893_g27762.t1"/>
    </source>
</evidence>
<dbReference type="InterPro" id="IPR023796">
    <property type="entry name" value="Serpin_dom"/>
</dbReference>
<name>A0A1I7ZMF9_9BILA</name>
<keyword evidence="3" id="KW-0732">Signal</keyword>
<reference evidence="6" key="1">
    <citation type="submission" date="2016-11" db="UniProtKB">
        <authorList>
            <consortium name="WormBaseParasite"/>
        </authorList>
    </citation>
    <scope>IDENTIFICATION</scope>
</reference>
<dbReference type="InterPro" id="IPR042178">
    <property type="entry name" value="Serpin_sf_1"/>
</dbReference>
<proteinExistence type="inferred from homology"/>
<dbReference type="InterPro" id="IPR036186">
    <property type="entry name" value="Serpin_sf"/>
</dbReference>
<feature type="chain" id="PRO_5009313690" evidence="3">
    <location>
        <begin position="19"/>
        <end position="409"/>
    </location>
</feature>
<feature type="domain" description="Serpin" evidence="4">
    <location>
        <begin position="30"/>
        <end position="401"/>
    </location>
</feature>
<dbReference type="PANTHER" id="PTHR11461">
    <property type="entry name" value="SERINE PROTEASE INHIBITOR, SERPIN"/>
    <property type="match status" value="1"/>
</dbReference>
<dbReference type="GO" id="GO:0004867">
    <property type="term" value="F:serine-type endopeptidase inhibitor activity"/>
    <property type="evidence" value="ECO:0007669"/>
    <property type="project" value="InterPro"/>
</dbReference>
<dbReference type="SMART" id="SM00093">
    <property type="entry name" value="SERPIN"/>
    <property type="match status" value="1"/>
</dbReference>
<feature type="signal peptide" evidence="3">
    <location>
        <begin position="1"/>
        <end position="18"/>
    </location>
</feature>
<dbReference type="Proteomes" id="UP000095287">
    <property type="component" value="Unplaced"/>
</dbReference>
<dbReference type="WBParaSite" id="L893_g27762.t1">
    <property type="protein sequence ID" value="L893_g27762.t1"/>
    <property type="gene ID" value="L893_g27762"/>
</dbReference>
<keyword evidence="5" id="KW-1185">Reference proteome</keyword>
<accession>A0A1I7ZMF9</accession>
<dbReference type="SUPFAM" id="SSF56574">
    <property type="entry name" value="Serpins"/>
    <property type="match status" value="1"/>
</dbReference>
<evidence type="ECO:0000313" key="5">
    <source>
        <dbReference type="Proteomes" id="UP000095287"/>
    </source>
</evidence>
<dbReference type="InterPro" id="IPR042185">
    <property type="entry name" value="Serpin_sf_2"/>
</dbReference>
<dbReference type="CDD" id="cd00172">
    <property type="entry name" value="serpin"/>
    <property type="match status" value="1"/>
</dbReference>
<dbReference type="InterPro" id="IPR023795">
    <property type="entry name" value="Serpin_CS"/>
</dbReference>
<dbReference type="InterPro" id="IPR000215">
    <property type="entry name" value="Serpin_fam"/>
</dbReference>
<evidence type="ECO:0000256" key="1">
    <source>
        <dbReference type="ARBA" id="ARBA00009500"/>
    </source>
</evidence>
<organism evidence="5 6">
    <name type="scientific">Steinernema glaseri</name>
    <dbReference type="NCBI Taxonomy" id="37863"/>
    <lineage>
        <taxon>Eukaryota</taxon>
        <taxon>Metazoa</taxon>
        <taxon>Ecdysozoa</taxon>
        <taxon>Nematoda</taxon>
        <taxon>Chromadorea</taxon>
        <taxon>Rhabditida</taxon>
        <taxon>Tylenchina</taxon>
        <taxon>Panagrolaimomorpha</taxon>
        <taxon>Strongyloidoidea</taxon>
        <taxon>Steinernematidae</taxon>
        <taxon>Steinernema</taxon>
    </lineage>
</organism>
<sequence length="409" mass="45408">MCLLVSAPLLLLVASVCAQNVDDALFRLALKSFEPRGEASSVISPFSLGMAMASANLGANGATSQEITDALFLGVEKEDVEKAFAESITQLIGITDYERSERERNADRYVEASDLENGLKLVEGFESDLKQHFATEVERLDFSGAPQQQAARINDFVKNTTLGMIERIIDDASINEGTRLVLVNALYLHLRFDKQFSSKGLEKERFVMESSEIKEVPMMFGLIRYTCGISGHSFETSDLLYVDFPMRKSDFRFFAVLPKNQTLHELKQQLASPAFTLSSVIRQRQEECTVLVTMPKFKTESDHSNITKTLRGLGVKKAFGDGADFSGITEEELFINTVVHKATFEVDEKGITAAASTVLRSVGSCLTSCEREPMEVRLDRPFLYGVTFKNTPLFVGQFYGENLPAFSGI</sequence>
<dbReference type="PROSITE" id="PS00284">
    <property type="entry name" value="SERPIN"/>
    <property type="match status" value="1"/>
</dbReference>
<dbReference type="PANTHER" id="PTHR11461:SF211">
    <property type="entry name" value="GH10112P-RELATED"/>
    <property type="match status" value="1"/>
</dbReference>
<evidence type="ECO:0000256" key="3">
    <source>
        <dbReference type="SAM" id="SignalP"/>
    </source>
</evidence>
<evidence type="ECO:0000259" key="4">
    <source>
        <dbReference type="SMART" id="SM00093"/>
    </source>
</evidence>
<evidence type="ECO:0000256" key="2">
    <source>
        <dbReference type="RuleBase" id="RU000411"/>
    </source>
</evidence>
<dbReference type="GO" id="GO:0005615">
    <property type="term" value="C:extracellular space"/>
    <property type="evidence" value="ECO:0007669"/>
    <property type="project" value="InterPro"/>
</dbReference>